<dbReference type="EMBL" id="JADGIZ020000025">
    <property type="protein sequence ID" value="KAL2915265.1"/>
    <property type="molecule type" value="Genomic_DNA"/>
</dbReference>
<evidence type="ECO:0000313" key="3">
    <source>
        <dbReference type="Proteomes" id="UP001527925"/>
    </source>
</evidence>
<evidence type="ECO:0000256" key="1">
    <source>
        <dbReference type="SAM" id="MobiDB-lite"/>
    </source>
</evidence>
<comment type="caution">
    <text evidence="2">The sequence shown here is derived from an EMBL/GenBank/DDBJ whole genome shotgun (WGS) entry which is preliminary data.</text>
</comment>
<proteinExistence type="predicted"/>
<accession>A0ABR4N6W6</accession>
<dbReference type="Proteomes" id="UP001527925">
    <property type="component" value="Unassembled WGS sequence"/>
</dbReference>
<keyword evidence="3" id="KW-1185">Reference proteome</keyword>
<protein>
    <submittedName>
        <fullName evidence="2">Uncharacterized protein</fullName>
    </submittedName>
</protein>
<organism evidence="2 3">
    <name type="scientific">Polyrhizophydium stewartii</name>
    <dbReference type="NCBI Taxonomy" id="2732419"/>
    <lineage>
        <taxon>Eukaryota</taxon>
        <taxon>Fungi</taxon>
        <taxon>Fungi incertae sedis</taxon>
        <taxon>Chytridiomycota</taxon>
        <taxon>Chytridiomycota incertae sedis</taxon>
        <taxon>Chytridiomycetes</taxon>
        <taxon>Rhizophydiales</taxon>
        <taxon>Rhizophydiales incertae sedis</taxon>
        <taxon>Polyrhizophydium</taxon>
    </lineage>
</organism>
<gene>
    <name evidence="2" type="ORF">HK105_205130</name>
</gene>
<feature type="region of interest" description="Disordered" evidence="1">
    <location>
        <begin position="410"/>
        <end position="441"/>
    </location>
</feature>
<name>A0ABR4N6W6_9FUNG</name>
<reference evidence="2 3" key="1">
    <citation type="submission" date="2023-09" db="EMBL/GenBank/DDBJ databases">
        <title>Pangenome analysis of Batrachochytrium dendrobatidis and related Chytrids.</title>
        <authorList>
            <person name="Yacoub M.N."/>
            <person name="Stajich J.E."/>
            <person name="James T.Y."/>
        </authorList>
    </citation>
    <scope>NUCLEOTIDE SEQUENCE [LARGE SCALE GENOMIC DNA]</scope>
    <source>
        <strain evidence="2 3">JEL0888</strain>
    </source>
</reference>
<sequence length="441" mass="45389">MTGIKRQHPGSDSGSPHAARLAELLARIADPAALASPPALRAAAAAAARSLLTDWTLVAEPHQPTDSSTQTLRARRFRLREIEFYFNHEHLFPDPFVHSDPDQLVAGSWYFHKRGGSYKGGTYKGLDLAFGWAAAPQSPLPAARTAGPLYGGILIRAVHEIGRDSVVEGPCLVVDELLAAVGAPSIKMLVDERWRGNRAASGSGAATGRQSAIHLEFSPQPAATAPVISRFFGKRPRQSDPAATDAAPPAPDLAIVRSPRVGLVLGHDRSALRIVRIADLLRFAAAPHAISKGRSHTVVGLVLDAALHLDAGPPGDLVLGALLGAAHATASIGDGRPLPPNRAARIAWVARVSGARPAKVSETVAALRRALAAPDAERWVGAKPPSAAADLVAMFGSCWAAMAAADADADADSGGSGAEAEMGGAGTGAAGHGAVTAAAAE</sequence>
<evidence type="ECO:0000313" key="2">
    <source>
        <dbReference type="EMBL" id="KAL2915265.1"/>
    </source>
</evidence>
<feature type="compositionally biased region" description="Low complexity" evidence="1">
    <location>
        <begin position="432"/>
        <end position="441"/>
    </location>
</feature>